<comment type="caution">
    <text evidence="2">The sequence shown here is derived from an EMBL/GenBank/DDBJ whole genome shotgun (WGS) entry which is preliminary data.</text>
</comment>
<keyword evidence="3" id="KW-1185">Reference proteome</keyword>
<gene>
    <name evidence="2" type="ORF">SNEC2469_LOCUS23311</name>
</gene>
<feature type="non-terminal residue" evidence="2">
    <location>
        <position position="417"/>
    </location>
</feature>
<sequence>ASKRQEELLKEEEHLSEIEHGQGINGPEWMLCLVMISFVLTMMGLLCMVNSQSDPVKAAEKQLSCTTVSIFAASTFSIALHGVLIEQLWMGKSPGLNRSAGPLVQARIYGFLSVGFYVFSSCLVYWCRDSPNSWCNKASEGEEEHCGTWTKKLLHADMKHWSFAVAQLSGHITAFLLIRAFGSLQQSMKASSLKCYLVLPWAAMVLRAALLLAKLARSRCIQEVDVRWQKEDQEGEYHNFGETKSGMLERQYKVHMTADAHVYSPLVPEGPHDNSTIHFEQPEIAEFCMSEYWDITETFHEQEEAEENELTSWTSLRSFCSNRPEADGGPGRDLLNRDPLAGKLPGPQRVRRFCHWDHAAHEASLDGATLVMGFLILQLVLYFHTGSLNPIEGLVVKPEDTWLVLWMGLWSIGFLLV</sequence>
<name>A0A812YRW2_9DINO</name>
<evidence type="ECO:0000256" key="1">
    <source>
        <dbReference type="SAM" id="Phobius"/>
    </source>
</evidence>
<dbReference type="Proteomes" id="UP000601435">
    <property type="component" value="Unassembled WGS sequence"/>
</dbReference>
<proteinExistence type="predicted"/>
<reference evidence="2" key="1">
    <citation type="submission" date="2021-02" db="EMBL/GenBank/DDBJ databases">
        <authorList>
            <person name="Dougan E. K."/>
            <person name="Rhodes N."/>
            <person name="Thang M."/>
            <person name="Chan C."/>
        </authorList>
    </citation>
    <scope>NUCLEOTIDE SEQUENCE</scope>
</reference>
<dbReference type="AlphaFoldDB" id="A0A812YRW2"/>
<feature type="transmembrane region" description="Helical" evidence="1">
    <location>
        <begin position="104"/>
        <end position="127"/>
    </location>
</feature>
<feature type="transmembrane region" description="Helical" evidence="1">
    <location>
        <begin position="29"/>
        <end position="51"/>
    </location>
</feature>
<keyword evidence="1" id="KW-1133">Transmembrane helix</keyword>
<keyword evidence="1" id="KW-0812">Transmembrane</keyword>
<dbReference type="OrthoDB" id="411168at2759"/>
<dbReference type="EMBL" id="CAJNJA010043356">
    <property type="protein sequence ID" value="CAE7792981.1"/>
    <property type="molecule type" value="Genomic_DNA"/>
</dbReference>
<feature type="transmembrane region" description="Helical" evidence="1">
    <location>
        <begin position="161"/>
        <end position="181"/>
    </location>
</feature>
<organism evidence="2 3">
    <name type="scientific">Symbiodinium necroappetens</name>
    <dbReference type="NCBI Taxonomy" id="1628268"/>
    <lineage>
        <taxon>Eukaryota</taxon>
        <taxon>Sar</taxon>
        <taxon>Alveolata</taxon>
        <taxon>Dinophyceae</taxon>
        <taxon>Suessiales</taxon>
        <taxon>Symbiodiniaceae</taxon>
        <taxon>Symbiodinium</taxon>
    </lineage>
</organism>
<feature type="non-terminal residue" evidence="2">
    <location>
        <position position="1"/>
    </location>
</feature>
<protein>
    <submittedName>
        <fullName evidence="2">Uncharacterized protein</fullName>
    </submittedName>
</protein>
<evidence type="ECO:0000313" key="2">
    <source>
        <dbReference type="EMBL" id="CAE7792981.1"/>
    </source>
</evidence>
<evidence type="ECO:0000313" key="3">
    <source>
        <dbReference type="Proteomes" id="UP000601435"/>
    </source>
</evidence>
<accession>A0A812YRW2</accession>
<feature type="transmembrane region" description="Helical" evidence="1">
    <location>
        <begin position="63"/>
        <end position="84"/>
    </location>
</feature>
<keyword evidence="1" id="KW-0472">Membrane</keyword>